<reference evidence="7" key="1">
    <citation type="journal article" date="2014" name="Front. Microbiol.">
        <title>High frequency of phylogenetically diverse reductive dehalogenase-homologous genes in deep subseafloor sedimentary metagenomes.</title>
        <authorList>
            <person name="Kawai M."/>
            <person name="Futagami T."/>
            <person name="Toyoda A."/>
            <person name="Takaki Y."/>
            <person name="Nishi S."/>
            <person name="Hori S."/>
            <person name="Arai W."/>
            <person name="Tsubouchi T."/>
            <person name="Morono Y."/>
            <person name="Uchiyama I."/>
            <person name="Ito T."/>
            <person name="Fujiyama A."/>
            <person name="Inagaki F."/>
            <person name="Takami H."/>
        </authorList>
    </citation>
    <scope>NUCLEOTIDE SEQUENCE</scope>
    <source>
        <strain evidence="7">Expedition CK06-06</strain>
    </source>
</reference>
<evidence type="ECO:0008006" key="8">
    <source>
        <dbReference type="Google" id="ProtNLM"/>
    </source>
</evidence>
<sequence>MARMVIAVSGTPGTGKSIFARALAKKLGAQVIDLNALIKKKRIYRLDVDGTMIANLPKMRKEFVRAVRASRGPAVVEGLLAHTLPKRYLTHVVVLRTRPRILERRLRARKYSKTKTRENVEAE</sequence>
<keyword evidence="2" id="KW-0698">rRNA processing</keyword>
<dbReference type="GO" id="GO:0005524">
    <property type="term" value="F:ATP binding"/>
    <property type="evidence" value="ECO:0007669"/>
    <property type="project" value="UniProtKB-KW"/>
</dbReference>
<accession>X1HSM6</accession>
<dbReference type="Pfam" id="PF13238">
    <property type="entry name" value="AAA_18"/>
    <property type="match status" value="1"/>
</dbReference>
<protein>
    <recommendedName>
        <fullName evidence="8">AAA family ATPase</fullName>
    </recommendedName>
</protein>
<comment type="caution">
    <text evidence="7">The sequence shown here is derived from an EMBL/GenBank/DDBJ whole genome shotgun (WGS) entry which is preliminary data.</text>
</comment>
<dbReference type="PANTHER" id="PTHR12595:SF0">
    <property type="entry name" value="ADENYLATE KINASE ISOENZYME 6"/>
    <property type="match status" value="1"/>
</dbReference>
<evidence type="ECO:0000256" key="3">
    <source>
        <dbReference type="ARBA" id="ARBA00022679"/>
    </source>
</evidence>
<evidence type="ECO:0000256" key="1">
    <source>
        <dbReference type="ARBA" id="ARBA00022517"/>
    </source>
</evidence>
<evidence type="ECO:0000256" key="5">
    <source>
        <dbReference type="ARBA" id="ARBA00022777"/>
    </source>
</evidence>
<keyword evidence="5" id="KW-0418">Kinase</keyword>
<dbReference type="SUPFAM" id="SSF52540">
    <property type="entry name" value="P-loop containing nucleoside triphosphate hydrolases"/>
    <property type="match status" value="1"/>
</dbReference>
<keyword evidence="6" id="KW-0067">ATP-binding</keyword>
<evidence type="ECO:0000256" key="2">
    <source>
        <dbReference type="ARBA" id="ARBA00022552"/>
    </source>
</evidence>
<keyword evidence="3" id="KW-0808">Transferase</keyword>
<gene>
    <name evidence="7" type="ORF">S03H2_41836</name>
</gene>
<proteinExistence type="predicted"/>
<evidence type="ECO:0000313" key="7">
    <source>
        <dbReference type="EMBL" id="GAH73166.1"/>
    </source>
</evidence>
<dbReference type="EMBL" id="BARU01026012">
    <property type="protein sequence ID" value="GAH73166.1"/>
    <property type="molecule type" value="Genomic_DNA"/>
</dbReference>
<dbReference type="GO" id="GO:0006364">
    <property type="term" value="P:rRNA processing"/>
    <property type="evidence" value="ECO:0007669"/>
    <property type="project" value="UniProtKB-KW"/>
</dbReference>
<organism evidence="7">
    <name type="scientific">marine sediment metagenome</name>
    <dbReference type="NCBI Taxonomy" id="412755"/>
    <lineage>
        <taxon>unclassified sequences</taxon>
        <taxon>metagenomes</taxon>
        <taxon>ecological metagenomes</taxon>
    </lineage>
</organism>
<dbReference type="GO" id="GO:0004017">
    <property type="term" value="F:AMP kinase activity"/>
    <property type="evidence" value="ECO:0007669"/>
    <property type="project" value="InterPro"/>
</dbReference>
<dbReference type="InterPro" id="IPR020618">
    <property type="entry name" value="Adenyl_kinase_AK6"/>
</dbReference>
<name>X1HSM6_9ZZZZ</name>
<keyword evidence="4" id="KW-0547">Nucleotide-binding</keyword>
<keyword evidence="1" id="KW-0690">Ribosome biogenesis</keyword>
<evidence type="ECO:0000256" key="6">
    <source>
        <dbReference type="ARBA" id="ARBA00022840"/>
    </source>
</evidence>
<dbReference type="InterPro" id="IPR027417">
    <property type="entry name" value="P-loop_NTPase"/>
</dbReference>
<feature type="non-terminal residue" evidence="7">
    <location>
        <position position="123"/>
    </location>
</feature>
<dbReference type="Gene3D" id="3.40.50.300">
    <property type="entry name" value="P-loop containing nucleotide triphosphate hydrolases"/>
    <property type="match status" value="1"/>
</dbReference>
<dbReference type="GO" id="GO:0016887">
    <property type="term" value="F:ATP hydrolysis activity"/>
    <property type="evidence" value="ECO:0007669"/>
    <property type="project" value="InterPro"/>
</dbReference>
<dbReference type="PANTHER" id="PTHR12595">
    <property type="entry name" value="POS9-ACTIVATING FACTOR FAP7-RELATED"/>
    <property type="match status" value="1"/>
</dbReference>
<dbReference type="AlphaFoldDB" id="X1HSM6"/>
<evidence type="ECO:0000256" key="4">
    <source>
        <dbReference type="ARBA" id="ARBA00022741"/>
    </source>
</evidence>